<dbReference type="GO" id="GO:0004222">
    <property type="term" value="F:metalloendopeptidase activity"/>
    <property type="evidence" value="ECO:0007669"/>
    <property type="project" value="TreeGrafter"/>
</dbReference>
<dbReference type="PATRIC" id="fig|1280951.3.peg.2385"/>
<reference evidence="4 5" key="1">
    <citation type="submission" date="2013-04" db="EMBL/GenBank/DDBJ databases">
        <title>Hyphomonas hirschiana VP5 Genome Sequencing.</title>
        <authorList>
            <person name="Lai Q."/>
            <person name="Shao Z."/>
        </authorList>
    </citation>
    <scope>NUCLEOTIDE SEQUENCE [LARGE SCALE GENOMIC DNA]</scope>
    <source>
        <strain evidence="4 5">VP5</strain>
    </source>
</reference>
<protein>
    <submittedName>
        <fullName evidence="4">M23 family peptidase</fullName>
    </submittedName>
</protein>
<dbReference type="PANTHER" id="PTHR21666">
    <property type="entry name" value="PEPTIDASE-RELATED"/>
    <property type="match status" value="1"/>
</dbReference>
<comment type="caution">
    <text evidence="4">The sequence shown here is derived from an EMBL/GenBank/DDBJ whole genome shotgun (WGS) entry which is preliminary data.</text>
</comment>
<sequence>MLKRRLSAIGLSAALILLGACDFIRVPGDGGPPPETPEPGPAIPPGAPGPPPPDPGEDPWALPPVEEEETPPADPVDGTPPEEDLPAPEMPIDETPGEETPPDDPTGDTPDAPGTPGSEVDPETPETETPDPETPDPETPGPEQPGPEPEPEPVVEPVFSYHAPGALLAGSGGGFAEQVVHAPGILFPIKSAPAYLQSQVFMYGGGVAGGDQCDARNYEYPWRDNFCETRSANRGSPFCPVNRIHQGQDIRVGTAADCNTLRRQSAAQRGIHEVIAVEDGVISSIGTYTVKLRGEGSIYNYMHLNMNRLAVTAGQFVEAGDLIGYVSNDFGGTPTTIHLHFEITQNTASSSWVHVPPYLSLVEAYERRQNGPGEQLEPEIGIASAPEWVIPEGYEIIE</sequence>
<dbReference type="AlphaFoldDB" id="A0A059FMQ4"/>
<feature type="domain" description="M23ase beta-sheet core" evidence="3">
    <location>
        <begin position="273"/>
        <end position="347"/>
    </location>
</feature>
<dbReference type="PROSITE" id="PS51257">
    <property type="entry name" value="PROKAR_LIPOPROTEIN"/>
    <property type="match status" value="1"/>
</dbReference>
<dbReference type="InterPro" id="IPR011055">
    <property type="entry name" value="Dup_hybrid_motif"/>
</dbReference>
<dbReference type="InterPro" id="IPR050570">
    <property type="entry name" value="Cell_wall_metabolism_enzyme"/>
</dbReference>
<feature type="region of interest" description="Disordered" evidence="1">
    <location>
        <begin position="26"/>
        <end position="156"/>
    </location>
</feature>
<evidence type="ECO:0000259" key="3">
    <source>
        <dbReference type="Pfam" id="PF01551"/>
    </source>
</evidence>
<feature type="chain" id="PRO_5001572409" evidence="2">
    <location>
        <begin position="20"/>
        <end position="398"/>
    </location>
</feature>
<dbReference type="Proteomes" id="UP000025061">
    <property type="component" value="Unassembled WGS sequence"/>
</dbReference>
<evidence type="ECO:0000313" key="4">
    <source>
        <dbReference type="EMBL" id="KCZ91919.1"/>
    </source>
</evidence>
<accession>A0A059FMQ4</accession>
<keyword evidence="2" id="KW-0732">Signal</keyword>
<dbReference type="Gene3D" id="2.70.70.10">
    <property type="entry name" value="Glucose Permease (Domain IIA)"/>
    <property type="match status" value="1"/>
</dbReference>
<feature type="compositionally biased region" description="Acidic residues" evidence="1">
    <location>
        <begin position="80"/>
        <end position="106"/>
    </location>
</feature>
<dbReference type="InterPro" id="IPR016047">
    <property type="entry name" value="M23ase_b-sheet_dom"/>
</dbReference>
<dbReference type="RefSeq" id="WP_011648377.1">
    <property type="nucleotide sequence ID" value="NZ_ARYI01000010.1"/>
</dbReference>
<dbReference type="OrthoDB" id="7172069at2"/>
<dbReference type="Pfam" id="PF01551">
    <property type="entry name" value="Peptidase_M23"/>
    <property type="match status" value="1"/>
</dbReference>
<feature type="compositionally biased region" description="Pro residues" evidence="1">
    <location>
        <begin position="30"/>
        <end position="54"/>
    </location>
</feature>
<proteinExistence type="predicted"/>
<dbReference type="EMBL" id="ARYI01000010">
    <property type="protein sequence ID" value="KCZ91919.1"/>
    <property type="molecule type" value="Genomic_DNA"/>
</dbReference>
<organism evidence="4 5">
    <name type="scientific">Hyphomonas hirschiana VP5</name>
    <dbReference type="NCBI Taxonomy" id="1280951"/>
    <lineage>
        <taxon>Bacteria</taxon>
        <taxon>Pseudomonadati</taxon>
        <taxon>Pseudomonadota</taxon>
        <taxon>Alphaproteobacteria</taxon>
        <taxon>Hyphomonadales</taxon>
        <taxon>Hyphomonadaceae</taxon>
        <taxon>Hyphomonas</taxon>
    </lineage>
</organism>
<name>A0A059FMQ4_9PROT</name>
<feature type="compositionally biased region" description="Low complexity" evidence="1">
    <location>
        <begin position="107"/>
        <end position="119"/>
    </location>
</feature>
<feature type="compositionally biased region" description="Acidic residues" evidence="1">
    <location>
        <begin position="120"/>
        <end position="136"/>
    </location>
</feature>
<evidence type="ECO:0000313" key="5">
    <source>
        <dbReference type="Proteomes" id="UP000025061"/>
    </source>
</evidence>
<feature type="signal peptide" evidence="2">
    <location>
        <begin position="1"/>
        <end position="19"/>
    </location>
</feature>
<keyword evidence="5" id="KW-1185">Reference proteome</keyword>
<evidence type="ECO:0000256" key="1">
    <source>
        <dbReference type="SAM" id="MobiDB-lite"/>
    </source>
</evidence>
<dbReference type="PANTHER" id="PTHR21666:SF270">
    <property type="entry name" value="MUREIN HYDROLASE ACTIVATOR ENVC"/>
    <property type="match status" value="1"/>
</dbReference>
<dbReference type="CDD" id="cd12797">
    <property type="entry name" value="M23_peptidase"/>
    <property type="match status" value="1"/>
</dbReference>
<gene>
    <name evidence="4" type="ORF">HHI_11839</name>
</gene>
<dbReference type="SUPFAM" id="SSF51261">
    <property type="entry name" value="Duplicated hybrid motif"/>
    <property type="match status" value="1"/>
</dbReference>
<evidence type="ECO:0000256" key="2">
    <source>
        <dbReference type="SAM" id="SignalP"/>
    </source>
</evidence>
<feature type="compositionally biased region" description="Pro residues" evidence="1">
    <location>
        <begin position="137"/>
        <end position="154"/>
    </location>
</feature>